<gene>
    <name evidence="2" type="ORF">FSCOSCO3_A030249</name>
</gene>
<feature type="signal peptide" evidence="1">
    <location>
        <begin position="1"/>
        <end position="18"/>
    </location>
</feature>
<evidence type="ECO:0000313" key="3">
    <source>
        <dbReference type="Proteomes" id="UP001314229"/>
    </source>
</evidence>
<accession>A0AAV1QI11</accession>
<dbReference type="PANTHER" id="PTHR39244">
    <property type="entry name" value="NATTERIN-4"/>
    <property type="match status" value="1"/>
</dbReference>
<evidence type="ECO:0000313" key="2">
    <source>
        <dbReference type="EMBL" id="CAK6983175.1"/>
    </source>
</evidence>
<comment type="caution">
    <text evidence="2">The sequence shown here is derived from an EMBL/GenBank/DDBJ whole genome shotgun (WGS) entry which is preliminary data.</text>
</comment>
<reference evidence="2 3" key="1">
    <citation type="submission" date="2024-01" db="EMBL/GenBank/DDBJ databases">
        <authorList>
            <person name="Alioto T."/>
            <person name="Alioto T."/>
            <person name="Gomez Garrido J."/>
        </authorList>
    </citation>
    <scope>NUCLEOTIDE SEQUENCE [LARGE SCALE GENOMIC DNA]</scope>
</reference>
<dbReference type="InterPro" id="IPR053237">
    <property type="entry name" value="Natterin_C"/>
</dbReference>
<keyword evidence="1" id="KW-0732">Signal</keyword>
<dbReference type="SUPFAM" id="SSF56973">
    <property type="entry name" value="Aerolisin/ETX pore-forming domain"/>
    <property type="match status" value="1"/>
</dbReference>
<dbReference type="EMBL" id="CAWUFR010001218">
    <property type="protein sequence ID" value="CAK6983175.1"/>
    <property type="molecule type" value="Genomic_DNA"/>
</dbReference>
<dbReference type="CDD" id="cd20220">
    <property type="entry name" value="PFM_natterin-3-like"/>
    <property type="match status" value="1"/>
</dbReference>
<organism evidence="2 3">
    <name type="scientific">Scomber scombrus</name>
    <name type="common">Atlantic mackerel</name>
    <name type="synonym">Scomber vernalis</name>
    <dbReference type="NCBI Taxonomy" id="13677"/>
    <lineage>
        <taxon>Eukaryota</taxon>
        <taxon>Metazoa</taxon>
        <taxon>Chordata</taxon>
        <taxon>Craniata</taxon>
        <taxon>Vertebrata</taxon>
        <taxon>Euteleostomi</taxon>
        <taxon>Actinopterygii</taxon>
        <taxon>Neopterygii</taxon>
        <taxon>Teleostei</taxon>
        <taxon>Neoteleostei</taxon>
        <taxon>Acanthomorphata</taxon>
        <taxon>Pelagiaria</taxon>
        <taxon>Scombriformes</taxon>
        <taxon>Scombridae</taxon>
        <taxon>Scomber</taxon>
    </lineage>
</organism>
<dbReference type="Proteomes" id="UP001314229">
    <property type="component" value="Unassembled WGS sequence"/>
</dbReference>
<dbReference type="Gene3D" id="2.170.15.10">
    <property type="entry name" value="Proaerolysin, chain A, domain 3"/>
    <property type="match status" value="1"/>
</dbReference>
<dbReference type="AlphaFoldDB" id="A0AAV1QI11"/>
<evidence type="ECO:0000256" key="1">
    <source>
        <dbReference type="SAM" id="SignalP"/>
    </source>
</evidence>
<name>A0AAV1QI11_SCOSC</name>
<dbReference type="PANTHER" id="PTHR39244:SF5">
    <property type="entry name" value="NATTERIN-3-LIKE"/>
    <property type="match status" value="1"/>
</dbReference>
<proteinExistence type="predicted"/>
<keyword evidence="3" id="KW-1185">Reference proteome</keyword>
<feature type="chain" id="PRO_5043999033" evidence="1">
    <location>
        <begin position="19"/>
        <end position="369"/>
    </location>
</feature>
<sequence>MALYKVICVAALLTLLAAVSIPNPVSEDSTLNITSNRTLRQKRSSNIGGESSNLKWVYRRSGSSLPDGSVSIYNSYEERRDYICKCGCHSGFHTAGSNTCNYAYADEERLCSDFDILVNKDDLEFLEWKGGSHGSVPQNAVKTCSYYDIYVAKNKYGLGKMHARNEAFFLPWEGSEYWYKDYEVLTMNKDISKERISNVRYNINQAERFQHPPEAMGKSTLVNNQCREVTKTHTISNTYEEEKRWDTSIAISAGVTASITAGIPSVAEIGIQVSTEVTNAFSSGTTLKVSKNLAVDVEVNVPPNHSCSVSIVGNKYSTNIPYTARLTRTYRNGRTASTTITGVYKGVNVVDFKTVTDRCVPIPNAKPCE</sequence>
<protein>
    <submittedName>
        <fullName evidence="2">Natterin-3-like</fullName>
    </submittedName>
</protein>